<reference evidence="1 2" key="1">
    <citation type="journal article" date="2007" name="DNA Res.">
        <title>Complete genomic structure of the bloom-forming toxic cyanobacterium Microcystis aeruginosa NIES-843.</title>
        <authorList>
            <person name="Kaneko T."/>
            <person name="Nakajima N."/>
            <person name="Okamoto S."/>
            <person name="Suzuki I."/>
            <person name="Tanabe Y."/>
            <person name="Tamaoki M."/>
            <person name="Nakamura Y."/>
            <person name="Kasai F."/>
            <person name="Watanabe A."/>
            <person name="Kawashima K."/>
            <person name="Kishida Y."/>
            <person name="Ono A."/>
            <person name="Shimizu Y."/>
            <person name="Takahashi C."/>
            <person name="Minami C."/>
            <person name="Fujishiro T."/>
            <person name="Kohara M."/>
            <person name="Katoh M."/>
            <person name="Nakazaki N."/>
            <person name="Nakayama S."/>
            <person name="Yamada M."/>
            <person name="Tabata S."/>
            <person name="Watanabe M.M."/>
        </authorList>
    </citation>
    <scope>NUCLEOTIDE SEQUENCE [LARGE SCALE GENOMIC DNA]</scope>
    <source>
        <strain evidence="2">NIES-843 / IAM M-247</strain>
    </source>
</reference>
<evidence type="ECO:0000313" key="2">
    <source>
        <dbReference type="Proteomes" id="UP000001510"/>
    </source>
</evidence>
<dbReference type="EnsemblBacteria" id="BAG02526">
    <property type="protein sequence ID" value="BAG02526"/>
    <property type="gene ID" value="MAE_27040"/>
</dbReference>
<dbReference type="EMBL" id="AP009552">
    <property type="protein sequence ID" value="BAG02526.1"/>
    <property type="molecule type" value="Genomic_DNA"/>
</dbReference>
<dbReference type="HOGENOM" id="CLU_3045370_0_0_3"/>
<dbReference type="KEGG" id="mar:MAE_27040"/>
<sequence>MTLVCLEAKDALTRAKFPLMGLILRSFLGARWGQRGLKRLFSCVRPIDELDENQ</sequence>
<evidence type="ECO:0000313" key="1">
    <source>
        <dbReference type="EMBL" id="BAG02526.1"/>
    </source>
</evidence>
<keyword evidence="2" id="KW-1185">Reference proteome</keyword>
<dbReference type="Proteomes" id="UP000001510">
    <property type="component" value="Chromosome"/>
</dbReference>
<dbReference type="AlphaFoldDB" id="B0JIM8"/>
<accession>B0JIM8</accession>
<protein>
    <submittedName>
        <fullName evidence="1">Uncharacterized protein</fullName>
    </submittedName>
</protein>
<gene>
    <name evidence="1" type="ordered locus">MAE_27040</name>
</gene>
<dbReference type="STRING" id="449447.MAE_27040"/>
<name>B0JIM8_MICAN</name>
<proteinExistence type="predicted"/>
<organism evidence="1 2">
    <name type="scientific">Microcystis aeruginosa (strain NIES-843 / IAM M-2473)</name>
    <dbReference type="NCBI Taxonomy" id="449447"/>
    <lineage>
        <taxon>Bacteria</taxon>
        <taxon>Bacillati</taxon>
        <taxon>Cyanobacteriota</taxon>
        <taxon>Cyanophyceae</taxon>
        <taxon>Oscillatoriophycideae</taxon>
        <taxon>Chroococcales</taxon>
        <taxon>Microcystaceae</taxon>
        <taxon>Microcystis</taxon>
    </lineage>
</organism>
<dbReference type="PaxDb" id="449447-MAE_27040"/>